<evidence type="ECO:0000313" key="2">
    <source>
        <dbReference type="EMBL" id="QNO48148.1"/>
    </source>
</evidence>
<proteinExistence type="predicted"/>
<gene>
    <name evidence="2" type="ORF">GOJLPIDM_00004</name>
    <name evidence="1" type="ORF">KNONPEEI_00004</name>
</gene>
<accession>A0A7G9YIY2</accession>
<dbReference type="EMBL" id="MT631313">
    <property type="protein sequence ID" value="QNO48148.1"/>
    <property type="molecule type" value="Genomic_DNA"/>
</dbReference>
<reference evidence="1" key="1">
    <citation type="submission" date="2020-06" db="EMBL/GenBank/DDBJ databases">
        <title>Unique genomic features of the anaerobic methanotrophic archaea.</title>
        <authorList>
            <person name="Chadwick G.L."/>
            <person name="Skennerton C.T."/>
            <person name="Laso-Perez R."/>
            <person name="Leu A.O."/>
            <person name="Speth D.R."/>
            <person name="Yu H."/>
            <person name="Morgan-Lang C."/>
            <person name="Hatzenpichler R."/>
            <person name="Goudeau D."/>
            <person name="Malmstrom R."/>
            <person name="Brazelton W.J."/>
            <person name="Woyke T."/>
            <person name="Hallam S.J."/>
            <person name="Tyson G.W."/>
            <person name="Wegener G."/>
            <person name="Boetius A."/>
            <person name="Orphan V."/>
        </authorList>
    </citation>
    <scope>NUCLEOTIDE SEQUENCE</scope>
</reference>
<name>A0A7G9YIY2_9EURY</name>
<organism evidence="1">
    <name type="scientific">Candidatus Methanogaster sp. ANME-2c ERB4</name>
    <dbReference type="NCBI Taxonomy" id="2759911"/>
    <lineage>
        <taxon>Archaea</taxon>
        <taxon>Methanobacteriati</taxon>
        <taxon>Methanobacteriota</taxon>
        <taxon>Stenosarchaea group</taxon>
        <taxon>Methanomicrobia</taxon>
        <taxon>Methanosarcinales</taxon>
        <taxon>ANME-2 cluster</taxon>
        <taxon>Candidatus Methanogasteraceae</taxon>
        <taxon>Candidatus Methanogaster</taxon>
    </lineage>
</organism>
<protein>
    <submittedName>
        <fullName evidence="1">Uncharacterized protein</fullName>
    </submittedName>
</protein>
<dbReference type="EMBL" id="MT631284">
    <property type="protein sequence ID" value="QNO47966.1"/>
    <property type="molecule type" value="Genomic_DNA"/>
</dbReference>
<evidence type="ECO:0000313" key="1">
    <source>
        <dbReference type="EMBL" id="QNO47966.1"/>
    </source>
</evidence>
<sequence>MFLIPFRSFNRKCQMGSDKIGVTLVEVKGVIQHILSFRKTESFPDQSRDSVPQGKVISLYIHRFDISIL</sequence>
<dbReference type="AlphaFoldDB" id="A0A7G9YIY2"/>